<dbReference type="Gene3D" id="4.10.60.10">
    <property type="entry name" value="Zinc finger, CCHC-type"/>
    <property type="match status" value="1"/>
</dbReference>
<dbReference type="SUPFAM" id="SSF57756">
    <property type="entry name" value="Retrovirus zinc finger-like domains"/>
    <property type="match status" value="1"/>
</dbReference>
<dbReference type="InterPro" id="IPR036875">
    <property type="entry name" value="Znf_CCHC_sf"/>
</dbReference>
<dbReference type="EMBL" id="BKCJ010145788">
    <property type="protein sequence ID" value="GEY01680.1"/>
    <property type="molecule type" value="Genomic_DNA"/>
</dbReference>
<feature type="chain" id="PRO_5025505525" evidence="4">
    <location>
        <begin position="22"/>
        <end position="777"/>
    </location>
</feature>
<comment type="caution">
    <text evidence="6">The sequence shown here is derived from an EMBL/GenBank/DDBJ whole genome shotgun (WGS) entry which is preliminary data.</text>
</comment>
<feature type="coiled-coil region" evidence="2">
    <location>
        <begin position="595"/>
        <end position="622"/>
    </location>
</feature>
<sequence length="777" mass="89315">MNNTYMMVLFLVITTMSSTFCVSSNNDGDQKIFMVVNDQTTMHDAGIGMSQVNRVQIGKFHLEDGKVLTLSRKSSPSRNCVPPGEDQPCGAFDWCCEGLICDGEIKEEEEEEEDDVEYFDTFLTLEELGYHEWLLKYRKPSWVKVKINTGSLNNVKFSCMIGHFVKKQAYIDLESPVTVMSRLHYNWIMSRRKFFKKNKEEKNFTMAGDGVRIYPDGIIAAQVKVTVAQPKLVLLKNLNGKYTKCYADSTKLLLLVQVNVAGVKVTSASTRMRIEQYIQMIDYALWEVIENDSTLPRTQIMEGVVIVMPRSEAIEKRFDGNEATKKTQRNLLKQQYENFTTSSSEILNQTFDRLQKLVSQLELLGEKLLQEDVNQKFLRSLSPEWNTLVVVWRNKADLDTVSMDDLYNNLKLAHDDLQQIHPDDIEEMDLRWQMAMLTMRARRFLKNTKRKLNVNSNETIGFDKSKVECYNCHKRGHFARECRALRNQDNKNKEVSRRKEGPNYAPMAFSSSSFESEVSKDSNCLKSCFKTIELLKSQNDKLLKDLKKSELMVLAYKTGLESVEEKLEFYKTNESIYLQDIKGLNFEIHCGEIAVRELRKKLEIVQKEKDVIQLNVDKLENASKSLNKLIECQIVDNCKKGLGYKSYNAIPPPHIGKFMPPTPDLSLTGLDEFANNLIVENCKAKPSEEDSIVKKCKAKPSKEEPKVVTKCDDAPIIEEWVSNDEEENVTQPKVEKKIVQPSIAKIEFVKSKQHDKTTRKTVKQVESHRQNTQGWGS</sequence>
<keyword evidence="1" id="KW-0479">Metal-binding</keyword>
<keyword evidence="2" id="KW-0175">Coiled coil</keyword>
<protein>
    <submittedName>
        <fullName evidence="6">Ribonuclease H-like domain-containing protein</fullName>
    </submittedName>
</protein>
<proteinExistence type="predicted"/>
<evidence type="ECO:0000313" key="6">
    <source>
        <dbReference type="EMBL" id="GEY01680.1"/>
    </source>
</evidence>
<name>A0A699HIL1_TANCI</name>
<accession>A0A699HIL1</accession>
<dbReference type="AlphaFoldDB" id="A0A699HIL1"/>
<dbReference type="GO" id="GO:0008270">
    <property type="term" value="F:zinc ion binding"/>
    <property type="evidence" value="ECO:0007669"/>
    <property type="project" value="UniProtKB-KW"/>
</dbReference>
<evidence type="ECO:0000256" key="2">
    <source>
        <dbReference type="SAM" id="Coils"/>
    </source>
</evidence>
<feature type="compositionally biased region" description="Basic and acidic residues" evidence="3">
    <location>
        <begin position="750"/>
        <end position="769"/>
    </location>
</feature>
<dbReference type="Pfam" id="PF00098">
    <property type="entry name" value="zf-CCHC"/>
    <property type="match status" value="1"/>
</dbReference>
<gene>
    <name evidence="6" type="ORF">Tci_373654</name>
</gene>
<organism evidence="6">
    <name type="scientific">Tanacetum cinerariifolium</name>
    <name type="common">Dalmatian daisy</name>
    <name type="synonym">Chrysanthemum cinerariifolium</name>
    <dbReference type="NCBI Taxonomy" id="118510"/>
    <lineage>
        <taxon>Eukaryota</taxon>
        <taxon>Viridiplantae</taxon>
        <taxon>Streptophyta</taxon>
        <taxon>Embryophyta</taxon>
        <taxon>Tracheophyta</taxon>
        <taxon>Spermatophyta</taxon>
        <taxon>Magnoliopsida</taxon>
        <taxon>eudicotyledons</taxon>
        <taxon>Gunneridae</taxon>
        <taxon>Pentapetalae</taxon>
        <taxon>asterids</taxon>
        <taxon>campanulids</taxon>
        <taxon>Asterales</taxon>
        <taxon>Asteraceae</taxon>
        <taxon>Asteroideae</taxon>
        <taxon>Anthemideae</taxon>
        <taxon>Anthemidinae</taxon>
        <taxon>Tanacetum</taxon>
    </lineage>
</organism>
<evidence type="ECO:0000256" key="3">
    <source>
        <dbReference type="SAM" id="MobiDB-lite"/>
    </source>
</evidence>
<dbReference type="InterPro" id="IPR001878">
    <property type="entry name" value="Znf_CCHC"/>
</dbReference>
<keyword evidence="4" id="KW-0732">Signal</keyword>
<feature type="domain" description="CCHC-type" evidence="5">
    <location>
        <begin position="469"/>
        <end position="483"/>
    </location>
</feature>
<dbReference type="GO" id="GO:0003676">
    <property type="term" value="F:nucleic acid binding"/>
    <property type="evidence" value="ECO:0007669"/>
    <property type="project" value="InterPro"/>
</dbReference>
<dbReference type="PROSITE" id="PS50158">
    <property type="entry name" value="ZF_CCHC"/>
    <property type="match status" value="1"/>
</dbReference>
<keyword evidence="1" id="KW-0862">Zinc</keyword>
<reference evidence="6" key="1">
    <citation type="journal article" date="2019" name="Sci. Rep.">
        <title>Draft genome of Tanacetum cinerariifolium, the natural source of mosquito coil.</title>
        <authorList>
            <person name="Yamashiro T."/>
            <person name="Shiraishi A."/>
            <person name="Satake H."/>
            <person name="Nakayama K."/>
        </authorList>
    </citation>
    <scope>NUCLEOTIDE SEQUENCE</scope>
</reference>
<feature type="signal peptide" evidence="4">
    <location>
        <begin position="1"/>
        <end position="21"/>
    </location>
</feature>
<evidence type="ECO:0000259" key="5">
    <source>
        <dbReference type="PROSITE" id="PS50158"/>
    </source>
</evidence>
<evidence type="ECO:0000256" key="1">
    <source>
        <dbReference type="PROSITE-ProRule" id="PRU00047"/>
    </source>
</evidence>
<keyword evidence="1" id="KW-0863">Zinc-finger</keyword>
<feature type="region of interest" description="Disordered" evidence="3">
    <location>
        <begin position="750"/>
        <end position="777"/>
    </location>
</feature>
<dbReference type="Pfam" id="PF14223">
    <property type="entry name" value="Retrotran_gag_2"/>
    <property type="match status" value="1"/>
</dbReference>
<evidence type="ECO:0000256" key="4">
    <source>
        <dbReference type="SAM" id="SignalP"/>
    </source>
</evidence>
<dbReference type="SMART" id="SM00343">
    <property type="entry name" value="ZnF_C2HC"/>
    <property type="match status" value="1"/>
</dbReference>